<organism evidence="1">
    <name type="scientific">Streptomyces haneummycinicus</name>
    <dbReference type="NCBI Taxonomy" id="3074435"/>
    <lineage>
        <taxon>Bacteria</taxon>
        <taxon>Bacillati</taxon>
        <taxon>Actinomycetota</taxon>
        <taxon>Actinomycetes</taxon>
        <taxon>Kitasatosporales</taxon>
        <taxon>Streptomycetaceae</taxon>
        <taxon>Streptomyces</taxon>
    </lineage>
</organism>
<sequence>MAVEWERIGQPAFDRIVEAVVHRVYDAASRVEAVNGRGGDDGIDIKVSHASRIRVFQLKYYPDGFPTTSHKGRRGSIKASFTRAMRVRRRSGCWWCPVC</sequence>
<dbReference type="EMBL" id="AP035770">
    <property type="protein sequence ID" value="BFO23222.1"/>
    <property type="molecule type" value="Genomic_DNA"/>
</dbReference>
<protein>
    <recommendedName>
        <fullName evidence="2">Restriction endonuclease type IV Mrr domain-containing protein</fullName>
    </recommendedName>
</protein>
<reference evidence="1" key="2">
    <citation type="submission" date="2024-07" db="EMBL/GenBank/DDBJ databases">
        <title>Streptomyces haneummycinica sp. nov., a new antibiotic-producing actinobacterium isolated from marine sediment.</title>
        <authorList>
            <person name="Uemura M."/>
            <person name="Hamada M."/>
            <person name="Hirano S."/>
            <person name="Kobayashi K."/>
            <person name="Ohshiro T."/>
            <person name="Kobayashi T."/>
            <person name="Terahara T."/>
        </authorList>
    </citation>
    <scope>NUCLEOTIDE SEQUENCE</scope>
    <source>
        <strain evidence="1">KM77-8</strain>
        <plasmid evidence="1">pKM77-8_2</plasmid>
    </source>
</reference>
<dbReference type="AlphaFoldDB" id="A0AAT9I0N1"/>
<proteinExistence type="predicted"/>
<reference evidence="1" key="1">
    <citation type="submission" date="2024-06" db="EMBL/GenBank/DDBJ databases">
        <authorList>
            <consortium name="consrtm"/>
            <person name="Uemura M."/>
            <person name="Terahara T."/>
        </authorList>
    </citation>
    <scope>NUCLEOTIDE SEQUENCE</scope>
    <source>
        <strain evidence="1">KM77-8</strain>
        <plasmid evidence="1">pKM77-8_2</plasmid>
    </source>
</reference>
<accession>A0AAT9I0N1</accession>
<evidence type="ECO:0008006" key="2">
    <source>
        <dbReference type="Google" id="ProtNLM"/>
    </source>
</evidence>
<evidence type="ECO:0000313" key="1">
    <source>
        <dbReference type="EMBL" id="BFO23222.1"/>
    </source>
</evidence>
<geneLocation type="plasmid" evidence="1">
    <name>pKM77-8_2</name>
</geneLocation>
<keyword evidence="1" id="KW-0614">Plasmid</keyword>
<gene>
    <name evidence="1" type="ORF">SHKM778_96100</name>
</gene>
<name>A0AAT9I0N1_9ACTN</name>